<dbReference type="PANTHER" id="PTHR31126:SF1">
    <property type="entry name" value="TYROSINE SPECIFIC PROTEIN PHOSPHATASES DOMAIN-CONTAINING PROTEIN"/>
    <property type="match status" value="1"/>
</dbReference>
<dbReference type="Gene3D" id="3.90.190.10">
    <property type="entry name" value="Protein tyrosine phosphatase superfamily"/>
    <property type="match status" value="1"/>
</dbReference>
<dbReference type="Proteomes" id="UP001244341">
    <property type="component" value="Chromosome 1b"/>
</dbReference>
<name>A0ABY8TK93_TETOB</name>
<reference evidence="1 2" key="1">
    <citation type="submission" date="2023-05" db="EMBL/GenBank/DDBJ databases">
        <title>A 100% complete, gapless, phased diploid assembly of the Scenedesmus obliquus UTEX 3031 genome.</title>
        <authorList>
            <person name="Biondi T.C."/>
            <person name="Hanschen E.R."/>
            <person name="Kwon T."/>
            <person name="Eng W."/>
            <person name="Kruse C.P.S."/>
            <person name="Koehler S.I."/>
            <person name="Kunde Y."/>
            <person name="Gleasner C.D."/>
            <person name="You Mak K.T."/>
            <person name="Polle J."/>
            <person name="Hovde B.T."/>
            <person name="Starkenburg S.R."/>
        </authorList>
    </citation>
    <scope>NUCLEOTIDE SEQUENCE [LARGE SCALE GENOMIC DNA]</scope>
    <source>
        <strain evidence="1 2">DOE0152z</strain>
    </source>
</reference>
<proteinExistence type="predicted"/>
<dbReference type="EMBL" id="CP126208">
    <property type="protein sequence ID" value="WIA09334.1"/>
    <property type="molecule type" value="Genomic_DNA"/>
</dbReference>
<dbReference type="Pfam" id="PF13350">
    <property type="entry name" value="Y_phosphatase3"/>
    <property type="match status" value="1"/>
</dbReference>
<gene>
    <name evidence="1" type="ORF">OEZ85_008741</name>
</gene>
<dbReference type="SUPFAM" id="SSF52799">
    <property type="entry name" value="(Phosphotyrosine protein) phosphatases II"/>
    <property type="match status" value="1"/>
</dbReference>
<evidence type="ECO:0008006" key="3">
    <source>
        <dbReference type="Google" id="ProtNLM"/>
    </source>
</evidence>
<accession>A0ABY8TK93</accession>
<keyword evidence="2" id="KW-1185">Reference proteome</keyword>
<evidence type="ECO:0000313" key="2">
    <source>
        <dbReference type="Proteomes" id="UP001244341"/>
    </source>
</evidence>
<evidence type="ECO:0000313" key="1">
    <source>
        <dbReference type="EMBL" id="WIA09334.1"/>
    </source>
</evidence>
<protein>
    <recommendedName>
        <fullName evidence="3">Tyrosine specific protein phosphatases domain-containing protein</fullName>
    </recommendedName>
</protein>
<dbReference type="InterPro" id="IPR029021">
    <property type="entry name" value="Prot-tyrosine_phosphatase-like"/>
</dbReference>
<dbReference type="InterPro" id="IPR026893">
    <property type="entry name" value="Tyr/Ser_Pase_IphP-type"/>
</dbReference>
<sequence length="332" mass="36282">MVQTRGAARRSSTVATAGIQQHEPAAAALEFDGIKNLRDLADAYSDMKSGCVFRTAAPIHASELDTKKLYNDLGIKDLIDLRSSEEMMLEGMGSPAFQGLSFCKYKRDPAVNRVVPDATSYVHGGSHSDVMRVQIPVMEKHRYYWSILSRMKKRHALQLVATALVDKPASRRIAIEQVNEGGLEGLYRVLLSDSAEWFVAALRHIKTSVASGRSVLFFCKAGKDRTGLLAALLLSLLGASEEAILQDYVISDQFHMVALAGLEENPKVTGLDRQKFERAPREAMHAALQFIRETSGSIPQYLAAAGFGEAEQEELRQLLLRDGGSSSSVAAG</sequence>
<dbReference type="PANTHER" id="PTHR31126">
    <property type="entry name" value="TYROSINE-PROTEIN PHOSPHATASE"/>
    <property type="match status" value="1"/>
</dbReference>
<organism evidence="1 2">
    <name type="scientific">Tetradesmus obliquus</name>
    <name type="common">Green alga</name>
    <name type="synonym">Acutodesmus obliquus</name>
    <dbReference type="NCBI Taxonomy" id="3088"/>
    <lineage>
        <taxon>Eukaryota</taxon>
        <taxon>Viridiplantae</taxon>
        <taxon>Chlorophyta</taxon>
        <taxon>core chlorophytes</taxon>
        <taxon>Chlorophyceae</taxon>
        <taxon>CS clade</taxon>
        <taxon>Sphaeropleales</taxon>
        <taxon>Scenedesmaceae</taxon>
        <taxon>Tetradesmus</taxon>
    </lineage>
</organism>